<accession>A0A011NMB1</accession>
<sequence length="33" mass="3676">MAKNEKIRLSAETQQADERAFLALRAIAGYNPV</sequence>
<protein>
    <submittedName>
        <fullName evidence="1">Uncharacterized protein</fullName>
    </submittedName>
</protein>
<comment type="caution">
    <text evidence="1">The sequence shown here is derived from an EMBL/GenBank/DDBJ whole genome shotgun (WGS) entry which is preliminary data.</text>
</comment>
<dbReference type="Proteomes" id="UP000020218">
    <property type="component" value="Unassembled WGS sequence"/>
</dbReference>
<dbReference type="AlphaFoldDB" id="A0A011NMB1"/>
<gene>
    <name evidence="1" type="ORF">AW08_02827</name>
</gene>
<name>A0A011NMB1_9PROT</name>
<proteinExistence type="predicted"/>
<evidence type="ECO:0000313" key="1">
    <source>
        <dbReference type="EMBL" id="EXI65802.1"/>
    </source>
</evidence>
<keyword evidence="2" id="KW-1185">Reference proteome</keyword>
<dbReference type="EMBL" id="JFAX01000018">
    <property type="protein sequence ID" value="EXI65802.1"/>
    <property type="molecule type" value="Genomic_DNA"/>
</dbReference>
<organism evidence="1 2">
    <name type="scientific">Candidatus Accumulibacter adjunctus</name>
    <dbReference type="NCBI Taxonomy" id="1454001"/>
    <lineage>
        <taxon>Bacteria</taxon>
        <taxon>Pseudomonadati</taxon>
        <taxon>Pseudomonadota</taxon>
        <taxon>Betaproteobacteria</taxon>
        <taxon>Candidatus Accumulibacter</taxon>
    </lineage>
</organism>
<reference evidence="1" key="1">
    <citation type="submission" date="2014-02" db="EMBL/GenBank/DDBJ databases">
        <title>Expanding our view of genomic diversity in Candidatus Accumulibacter clades.</title>
        <authorList>
            <person name="Skennerton C.T."/>
            <person name="Barr J.J."/>
            <person name="Slater F.R."/>
            <person name="Bond P.L."/>
            <person name="Tyson G.W."/>
        </authorList>
    </citation>
    <scope>NUCLEOTIDE SEQUENCE [LARGE SCALE GENOMIC DNA]</scope>
</reference>
<evidence type="ECO:0000313" key="2">
    <source>
        <dbReference type="Proteomes" id="UP000020218"/>
    </source>
</evidence>